<reference evidence="1 2" key="1">
    <citation type="submission" date="2017-08" db="EMBL/GenBank/DDBJ databases">
        <title>The whole genome shortgun sequences of strain Leeuwenhoekiella nanhaiensis G18 from the South China Sea.</title>
        <authorList>
            <person name="Liu Q."/>
        </authorList>
    </citation>
    <scope>NUCLEOTIDE SEQUENCE [LARGE SCALE GENOMIC DNA]</scope>
    <source>
        <strain evidence="1 2">G18</strain>
    </source>
</reference>
<sequence length="159" mass="18246">MRYLLLSLLLFFALSCKEKTNSNTESLKQEKITFTPEGSLEIFKKDSSVVSLSIELAETAYEIETGLMYRESMEPNQGMLFIFEDERPHNFYMKNTYIPLDLFFITKDQKIATIIKNAKPLDESSLPSEVPVQYVLEVNAGAAAQWNIQEGDSISWKRD</sequence>
<dbReference type="InterPro" id="IPR003795">
    <property type="entry name" value="DUF192"/>
</dbReference>
<comment type="caution">
    <text evidence="1">The sequence shown here is derived from an EMBL/GenBank/DDBJ whole genome shotgun (WGS) entry which is preliminary data.</text>
</comment>
<dbReference type="PROSITE" id="PS51257">
    <property type="entry name" value="PROKAR_LIPOPROTEIN"/>
    <property type="match status" value="1"/>
</dbReference>
<accession>A0A2G1VSV8</accession>
<keyword evidence="2" id="KW-1185">Reference proteome</keyword>
<dbReference type="OrthoDB" id="5526466at2"/>
<evidence type="ECO:0000313" key="1">
    <source>
        <dbReference type="EMBL" id="PHQ29539.1"/>
    </source>
</evidence>
<organism evidence="1 2">
    <name type="scientific">Leeuwenhoekiella nanhaiensis</name>
    <dbReference type="NCBI Taxonomy" id="1655491"/>
    <lineage>
        <taxon>Bacteria</taxon>
        <taxon>Pseudomonadati</taxon>
        <taxon>Bacteroidota</taxon>
        <taxon>Flavobacteriia</taxon>
        <taxon>Flavobacteriales</taxon>
        <taxon>Flavobacteriaceae</taxon>
        <taxon>Leeuwenhoekiella</taxon>
    </lineage>
</organism>
<dbReference type="Gene3D" id="2.60.120.1140">
    <property type="entry name" value="Protein of unknown function DUF192"/>
    <property type="match status" value="1"/>
</dbReference>
<dbReference type="InterPro" id="IPR038695">
    <property type="entry name" value="Saro_0823-like_sf"/>
</dbReference>
<proteinExistence type="predicted"/>
<protein>
    <recommendedName>
        <fullName evidence="3">DUF192 domain-containing protein</fullName>
    </recommendedName>
</protein>
<dbReference type="RefSeq" id="WP_099646033.1">
    <property type="nucleotide sequence ID" value="NZ_KZ319290.1"/>
</dbReference>
<dbReference type="PANTHER" id="PTHR37953:SF1">
    <property type="entry name" value="UPF0127 PROTEIN MJ1496"/>
    <property type="match status" value="1"/>
</dbReference>
<dbReference type="EMBL" id="NQXA01000004">
    <property type="protein sequence ID" value="PHQ29539.1"/>
    <property type="molecule type" value="Genomic_DNA"/>
</dbReference>
<dbReference type="PANTHER" id="PTHR37953">
    <property type="entry name" value="UPF0127 PROTEIN MJ1496"/>
    <property type="match status" value="1"/>
</dbReference>
<dbReference type="Proteomes" id="UP000229433">
    <property type="component" value="Unassembled WGS sequence"/>
</dbReference>
<dbReference type="AlphaFoldDB" id="A0A2G1VSV8"/>
<name>A0A2G1VSV8_9FLAO</name>
<evidence type="ECO:0000313" key="2">
    <source>
        <dbReference type="Proteomes" id="UP000229433"/>
    </source>
</evidence>
<evidence type="ECO:0008006" key="3">
    <source>
        <dbReference type="Google" id="ProtNLM"/>
    </source>
</evidence>
<dbReference type="Pfam" id="PF02643">
    <property type="entry name" value="DUF192"/>
    <property type="match status" value="1"/>
</dbReference>
<gene>
    <name evidence="1" type="ORF">CJ305_09480</name>
</gene>